<dbReference type="EMBL" id="FMZO01000014">
    <property type="protein sequence ID" value="SDD83121.1"/>
    <property type="molecule type" value="Genomic_DNA"/>
</dbReference>
<evidence type="ECO:0000256" key="1">
    <source>
        <dbReference type="SAM" id="MobiDB-lite"/>
    </source>
</evidence>
<accession>A0A1G6XYM7</accession>
<feature type="signal peptide" evidence="2">
    <location>
        <begin position="1"/>
        <end position="19"/>
    </location>
</feature>
<feature type="region of interest" description="Disordered" evidence="1">
    <location>
        <begin position="42"/>
        <end position="81"/>
    </location>
</feature>
<proteinExistence type="predicted"/>
<dbReference type="Proteomes" id="UP000198757">
    <property type="component" value="Unassembled WGS sequence"/>
</dbReference>
<feature type="compositionally biased region" description="Polar residues" evidence="1">
    <location>
        <begin position="42"/>
        <end position="56"/>
    </location>
</feature>
<dbReference type="STRING" id="1285928.SAMN04487894_11464"/>
<keyword evidence="4" id="KW-1185">Reference proteome</keyword>
<gene>
    <name evidence="3" type="ORF">SAMN04487894_11464</name>
</gene>
<feature type="chain" id="PRO_5011700965" evidence="2">
    <location>
        <begin position="20"/>
        <end position="111"/>
    </location>
</feature>
<name>A0A1G6XYM7_NIADE</name>
<keyword evidence="2" id="KW-0732">Signal</keyword>
<dbReference type="AlphaFoldDB" id="A0A1G6XYM7"/>
<sequence length="111" mass="12402">MKTTLTLCIFLVWAQAGFAQDNNSRIIISSGMPSRISMNVTVPKQQRAASADTTHNPLYEQGGNSGQNPMFENRIQPAHPDYNQIKNGQNIKRQPAENRYSGLRDVVKTQV</sequence>
<evidence type="ECO:0000313" key="3">
    <source>
        <dbReference type="EMBL" id="SDD83121.1"/>
    </source>
</evidence>
<evidence type="ECO:0000256" key="2">
    <source>
        <dbReference type="SAM" id="SignalP"/>
    </source>
</evidence>
<feature type="region of interest" description="Disordered" evidence="1">
    <location>
        <begin position="92"/>
        <end position="111"/>
    </location>
</feature>
<evidence type="ECO:0000313" key="4">
    <source>
        <dbReference type="Proteomes" id="UP000198757"/>
    </source>
</evidence>
<dbReference type="RefSeq" id="WP_090392042.1">
    <property type="nucleotide sequence ID" value="NZ_FMZO01000014.1"/>
</dbReference>
<protein>
    <submittedName>
        <fullName evidence="3">Uncharacterized protein</fullName>
    </submittedName>
</protein>
<organism evidence="3 4">
    <name type="scientific">Niabella drilacis (strain DSM 25811 / CCM 8410 / CCUG 62505 / LMG 26954 / E90)</name>
    <dbReference type="NCBI Taxonomy" id="1285928"/>
    <lineage>
        <taxon>Bacteria</taxon>
        <taxon>Pseudomonadati</taxon>
        <taxon>Bacteroidota</taxon>
        <taxon>Chitinophagia</taxon>
        <taxon>Chitinophagales</taxon>
        <taxon>Chitinophagaceae</taxon>
        <taxon>Niabella</taxon>
    </lineage>
</organism>
<dbReference type="OrthoDB" id="1344503at2"/>
<reference evidence="4" key="1">
    <citation type="submission" date="2016-10" db="EMBL/GenBank/DDBJ databases">
        <authorList>
            <person name="Varghese N."/>
            <person name="Submissions S."/>
        </authorList>
    </citation>
    <scope>NUCLEOTIDE SEQUENCE [LARGE SCALE GENOMIC DNA]</scope>
    <source>
        <strain evidence="4">DSM 25811 / CCM 8410 / LMG 26954 / E90</strain>
    </source>
</reference>